<dbReference type="Pfam" id="PF00172">
    <property type="entry name" value="Zn_clus"/>
    <property type="match status" value="1"/>
</dbReference>
<keyword evidence="6" id="KW-1185">Reference proteome</keyword>
<dbReference type="AlphaFoldDB" id="A0A084QFT1"/>
<dbReference type="GO" id="GO:0000981">
    <property type="term" value="F:DNA-binding transcription factor activity, RNA polymerase II-specific"/>
    <property type="evidence" value="ECO:0007669"/>
    <property type="project" value="InterPro"/>
</dbReference>
<protein>
    <recommendedName>
        <fullName evidence="4">Zn(2)-C6 fungal-type domain-containing protein</fullName>
    </recommendedName>
</protein>
<dbReference type="Gene3D" id="4.10.240.10">
    <property type="entry name" value="Zn(2)-C6 fungal-type DNA-binding domain"/>
    <property type="match status" value="1"/>
</dbReference>
<accession>A0A084QFT1</accession>
<feature type="compositionally biased region" description="Polar residues" evidence="3">
    <location>
        <begin position="12"/>
        <end position="23"/>
    </location>
</feature>
<dbReference type="CDD" id="cd12148">
    <property type="entry name" value="fungal_TF_MHR"/>
    <property type="match status" value="1"/>
</dbReference>
<feature type="compositionally biased region" description="Polar residues" evidence="3">
    <location>
        <begin position="151"/>
        <end position="163"/>
    </location>
</feature>
<feature type="compositionally biased region" description="Low complexity" evidence="3">
    <location>
        <begin position="33"/>
        <end position="59"/>
    </location>
</feature>
<feature type="compositionally biased region" description="Low complexity" evidence="3">
    <location>
        <begin position="67"/>
        <end position="87"/>
    </location>
</feature>
<dbReference type="Pfam" id="PF04082">
    <property type="entry name" value="Fungal_trans"/>
    <property type="match status" value="1"/>
</dbReference>
<dbReference type="InParanoid" id="A0A084QFT1"/>
<dbReference type="PROSITE" id="PS50048">
    <property type="entry name" value="ZN2_CY6_FUNGAL_2"/>
    <property type="match status" value="1"/>
</dbReference>
<dbReference type="OMA" id="WDLFIID"/>
<organism evidence="5 6">
    <name type="scientific">Stachybotrys chlorohalonatus (strain IBT 40285)</name>
    <dbReference type="NCBI Taxonomy" id="1283841"/>
    <lineage>
        <taxon>Eukaryota</taxon>
        <taxon>Fungi</taxon>
        <taxon>Dikarya</taxon>
        <taxon>Ascomycota</taxon>
        <taxon>Pezizomycotina</taxon>
        <taxon>Sordariomycetes</taxon>
        <taxon>Hypocreomycetidae</taxon>
        <taxon>Hypocreales</taxon>
        <taxon>Stachybotryaceae</taxon>
        <taxon>Stachybotrys</taxon>
    </lineage>
</organism>
<dbReference type="InterPro" id="IPR007219">
    <property type="entry name" value="XnlR_reg_dom"/>
</dbReference>
<dbReference type="InterPro" id="IPR001138">
    <property type="entry name" value="Zn2Cys6_DnaBD"/>
</dbReference>
<evidence type="ECO:0000313" key="5">
    <source>
        <dbReference type="EMBL" id="KFA62816.1"/>
    </source>
</evidence>
<evidence type="ECO:0000313" key="6">
    <source>
        <dbReference type="Proteomes" id="UP000028524"/>
    </source>
</evidence>
<dbReference type="GO" id="GO:0006351">
    <property type="term" value="P:DNA-templated transcription"/>
    <property type="evidence" value="ECO:0007669"/>
    <property type="project" value="InterPro"/>
</dbReference>
<feature type="domain" description="Zn(2)-C6 fungal-type" evidence="4">
    <location>
        <begin position="109"/>
        <end position="138"/>
    </location>
</feature>
<dbReference type="SUPFAM" id="SSF57701">
    <property type="entry name" value="Zn2/Cys6 DNA-binding domain"/>
    <property type="match status" value="1"/>
</dbReference>
<evidence type="ECO:0000259" key="4">
    <source>
        <dbReference type="PROSITE" id="PS50048"/>
    </source>
</evidence>
<dbReference type="GO" id="GO:0003677">
    <property type="term" value="F:DNA binding"/>
    <property type="evidence" value="ECO:0007669"/>
    <property type="project" value="InterPro"/>
</dbReference>
<name>A0A084QFT1_STAC4</name>
<gene>
    <name evidence="5" type="ORF">S40285_03840</name>
</gene>
<keyword evidence="2" id="KW-0539">Nucleus</keyword>
<dbReference type="PANTHER" id="PTHR47431:SF1">
    <property type="entry name" value="ZN(II)2CYS6 TRANSCRIPTION FACTOR (EUROFUNG)"/>
    <property type="match status" value="1"/>
</dbReference>
<dbReference type="STRING" id="1283841.A0A084QFT1"/>
<sequence>MHNGNGDYYSYRYSNGSSPTQTPHFPGPLSSKAASQASMADSPPASSSSPGSVAAQSTSTTSRTNDSAVSPSLTSTSASSISNGYSHGNNISSSNHIDIRSREPTVPAACLGCRSKHLKCDGQTPCSRCVSYSINCIYVASRRGYKGPRRATTQNPNKRQATSPPDVDTESYTLQASAEVLPHDSLAAYQQGLPLTGQTVASLHDGTPGFANAQLFKPGYTAAAHDASSPSPVSLSGVPSLGALVRTPTLAERCLDSFFRNFHAAHPFVLPKEALLRIAAEGIIEPLLAAMRWVGSLYLNVPSSRPALLDEAERLVGDPQCPRDGFLLQAMMVLLIGLDGSKCQDKSRDILADAEKLAIEIAINTRPFATLHGRGWPVLEESWRRTWWELFVTDGMIAGVHRVTSFFLFDFPADAALPCEEHEYLSLNIPPPMTLDDLENRDFSGDDREFSSFAYRILSARNLGKFMRAGHIHGPEDENLARIEALLTNWRMYLPPAKRNAVHKDGKLDEMMFQAHMMTNAMTILLHQPHSNLDSSPAENINSCAPHRPVLSGDMFNNHTRHTIAAANQISKMITHPVPLLSHTHFFACVITLSSIVHLSKWALHFVQHDDDDLRQQIRLNTGALNDLSTVWACSGRARDQVKDVAQEIYRIKKQQQTHPQYWTGLSQQEMVESIATDNSIIGDIEGCSSVSGSSVTASLPSNFG</sequence>
<evidence type="ECO:0000256" key="2">
    <source>
        <dbReference type="ARBA" id="ARBA00023242"/>
    </source>
</evidence>
<feature type="region of interest" description="Disordered" evidence="3">
    <location>
        <begin position="1"/>
        <end position="87"/>
    </location>
</feature>
<dbReference type="SMART" id="SM00066">
    <property type="entry name" value="GAL4"/>
    <property type="match status" value="1"/>
</dbReference>
<feature type="region of interest" description="Disordered" evidence="3">
    <location>
        <begin position="147"/>
        <end position="169"/>
    </location>
</feature>
<keyword evidence="1" id="KW-0479">Metal-binding</keyword>
<dbReference type="Proteomes" id="UP000028524">
    <property type="component" value="Unassembled WGS sequence"/>
</dbReference>
<evidence type="ECO:0000256" key="3">
    <source>
        <dbReference type="SAM" id="MobiDB-lite"/>
    </source>
</evidence>
<reference evidence="5 6" key="1">
    <citation type="journal article" date="2014" name="BMC Genomics">
        <title>Comparative genome sequencing reveals chemotype-specific gene clusters in the toxigenic black mold Stachybotrys.</title>
        <authorList>
            <person name="Semeiks J."/>
            <person name="Borek D."/>
            <person name="Otwinowski Z."/>
            <person name="Grishin N.V."/>
        </authorList>
    </citation>
    <scope>NUCLEOTIDE SEQUENCE [LARGE SCALE GENOMIC DNA]</scope>
    <source>
        <strain evidence="5 6">IBT 40285</strain>
    </source>
</reference>
<proteinExistence type="predicted"/>
<dbReference type="GO" id="GO:0008270">
    <property type="term" value="F:zinc ion binding"/>
    <property type="evidence" value="ECO:0007669"/>
    <property type="project" value="InterPro"/>
</dbReference>
<dbReference type="OrthoDB" id="5367487at2759"/>
<dbReference type="InterPro" id="IPR036864">
    <property type="entry name" value="Zn2-C6_fun-type_DNA-bd_sf"/>
</dbReference>
<evidence type="ECO:0000256" key="1">
    <source>
        <dbReference type="ARBA" id="ARBA00022723"/>
    </source>
</evidence>
<dbReference type="PANTHER" id="PTHR47431">
    <property type="entry name" value="ZN(II)2CYS6 TRANSCRIPTION FACTOR (EUROFUNG)-RELATED"/>
    <property type="match status" value="1"/>
</dbReference>
<dbReference type="EMBL" id="KL660776">
    <property type="protein sequence ID" value="KFA62816.1"/>
    <property type="molecule type" value="Genomic_DNA"/>
</dbReference>
<dbReference type="PROSITE" id="PS00463">
    <property type="entry name" value="ZN2_CY6_FUNGAL_1"/>
    <property type="match status" value="1"/>
</dbReference>
<dbReference type="CDD" id="cd00067">
    <property type="entry name" value="GAL4"/>
    <property type="match status" value="1"/>
</dbReference>
<dbReference type="HOGENOM" id="CLU_015502_0_1_1"/>